<dbReference type="OrthoDB" id="28293at2759"/>
<dbReference type="InterPro" id="IPR011936">
    <property type="entry name" value="Myxo_disulph_rpt"/>
</dbReference>
<dbReference type="PANTHER" id="PTHR38934">
    <property type="entry name" value="HYPHALLY REGULATED CELL WALL PROTEIN 1"/>
    <property type="match status" value="1"/>
</dbReference>
<keyword evidence="2" id="KW-0677">Repeat</keyword>
<keyword evidence="4" id="KW-0472">Membrane</keyword>
<feature type="transmembrane region" description="Helical" evidence="4">
    <location>
        <begin position="1854"/>
        <end position="1873"/>
    </location>
</feature>
<accession>A0A8S1S0U5</accession>
<evidence type="ECO:0000256" key="1">
    <source>
        <dbReference type="ARBA" id="ARBA00022729"/>
    </source>
</evidence>
<feature type="transmembrane region" description="Helical" evidence="4">
    <location>
        <begin position="1650"/>
        <end position="1675"/>
    </location>
</feature>
<feature type="signal peptide" evidence="5">
    <location>
        <begin position="1"/>
        <end position="18"/>
    </location>
</feature>
<keyword evidence="3" id="KW-1015">Disulfide bond</keyword>
<keyword evidence="4" id="KW-0812">Transmembrane</keyword>
<feature type="transmembrane region" description="Helical" evidence="4">
    <location>
        <begin position="1825"/>
        <end position="1842"/>
    </location>
</feature>
<feature type="transmembrane region" description="Helical" evidence="4">
    <location>
        <begin position="1749"/>
        <end position="1771"/>
    </location>
</feature>
<evidence type="ECO:0000256" key="3">
    <source>
        <dbReference type="ARBA" id="ARBA00023157"/>
    </source>
</evidence>
<reference evidence="6" key="1">
    <citation type="submission" date="2021-01" db="EMBL/GenBank/DDBJ databases">
        <authorList>
            <consortium name="Genoscope - CEA"/>
            <person name="William W."/>
        </authorList>
    </citation>
    <scope>NUCLEOTIDE SEQUENCE</scope>
</reference>
<dbReference type="Pfam" id="PF13948">
    <property type="entry name" value="DUF4215"/>
    <property type="match status" value="2"/>
</dbReference>
<keyword evidence="4" id="KW-1133">Transmembrane helix</keyword>
<gene>
    <name evidence="6" type="ORF">POCTA_138.1.T0050111</name>
</gene>
<comment type="caution">
    <text evidence="6">The sequence shown here is derived from an EMBL/GenBank/DDBJ whole genome shotgun (WGS) entry which is preliminary data.</text>
</comment>
<dbReference type="NCBIfam" id="TIGR02232">
    <property type="entry name" value="myxo_disulf_rpt"/>
    <property type="match status" value="2"/>
</dbReference>
<dbReference type="EMBL" id="CAJJDP010000004">
    <property type="protein sequence ID" value="CAD8133826.1"/>
    <property type="molecule type" value="Genomic_DNA"/>
</dbReference>
<feature type="chain" id="PRO_5035797632" description="Transmembrane protein" evidence="5">
    <location>
        <begin position="19"/>
        <end position="1970"/>
    </location>
</feature>
<proteinExistence type="predicted"/>
<evidence type="ECO:0008006" key="8">
    <source>
        <dbReference type="Google" id="ProtNLM"/>
    </source>
</evidence>
<dbReference type="PANTHER" id="PTHR38934:SF6">
    <property type="entry name" value="CHROMOSOME UNDETERMINED SCAFFOLD_176, WHOLE GENOME SHOTGUN SEQUENCE"/>
    <property type="match status" value="1"/>
</dbReference>
<evidence type="ECO:0000256" key="5">
    <source>
        <dbReference type="SAM" id="SignalP"/>
    </source>
</evidence>
<evidence type="ECO:0000256" key="4">
    <source>
        <dbReference type="SAM" id="Phobius"/>
    </source>
</evidence>
<dbReference type="SMART" id="SM00639">
    <property type="entry name" value="PSA"/>
    <property type="match status" value="13"/>
</dbReference>
<name>A0A8S1S0U5_PAROT</name>
<keyword evidence="7" id="KW-1185">Reference proteome</keyword>
<evidence type="ECO:0000256" key="2">
    <source>
        <dbReference type="ARBA" id="ARBA00022737"/>
    </source>
</evidence>
<dbReference type="OMA" id="HEECENW"/>
<evidence type="ECO:0000313" key="7">
    <source>
        <dbReference type="Proteomes" id="UP000683925"/>
    </source>
</evidence>
<feature type="transmembrane region" description="Helical" evidence="4">
    <location>
        <begin position="1707"/>
        <end position="1729"/>
    </location>
</feature>
<dbReference type="Pfam" id="PF01508">
    <property type="entry name" value="Paramecium_SA"/>
    <property type="match status" value="10"/>
</dbReference>
<sequence>MTLSLLVCFLAQVTILQATSFLCECVHIIQKEACDNSAKCFWNQSEEKCLQAPDYSTQNLITSHCAQFAEEDCIQENSCAFYLGKCIEFLSCENFMQEKCDQSSLQCISDGNKCMQKGLCSDYLTQIACLKLNSMGKYCKWVRRDDQYFCEDVQECNELPIHLNVDRDCRKQMEKCTISLKGGCEISKQFCNQYTQKEQCYFNLYQTECFWDGNLNKCIENICINRQSSIFEECQKIDPDCTTDGYRCIKKLECQQYDNSYSCVEDSKGNKCIFYKGKCLQKNCQSAPSFINTMIECSTFQSNDVICVPKLKGGCQETPQQCDQLETEDSCNSIKELEGKQCFWQIQQNVCKIKQCTDAPLQYSHIDCIGWLDDYACIGGLRNGCIENVDDCSKIQNLKSCVKDKLNRKCMIENGKCMEEICQNLQFPFYQTIFDCENKLSICTFSIYNKTCINKECPHLEETQCNFDSTFNKCIQLTGCMHKKCESASVYFVTHEECENWDVRCTINAGKINGVPYRNGCITKDFDCTYFKYQIQCVNTIQGIPCYWNSQGNYCEFQNCKNAPSTFQTVAQCQKWVQYHDLRCIPKENGGCIQQHQNCQGLSDRVQCLIGSQQGLCYWNVAIKQCQDRTCENASNVTSNVLCKMWLSSCIFKPPNLCQIDNTAYTLCRDTPRDMKFTSHEECQAWNPKCTLKKGLACFSEDSCTNYTSENECKHKQKTNNCQWNAAPLTCTQKSCSIQSSEQQCKDYSPSCTHNSTTTVTNTLVTVQHVCIQRQITCNSITENKICQNNSLNEKCKWDNSRCSATPCSSSVVNLNQMICSAAQFNCIYNSNTSNCEMLEPYCNSISDKSYTGCQSSQQQCILDEPSQSCILIKHCSDTTTYYTYDCHQIYDYCQRKDFTSGCQFLAPNCSDYKIQENCKINYKKEQCYWSPSQSKCIDFSCQLIEETLTTHTECQQLNSNCTLNYDSTHSCMDLDRCYNYQKKEQCYLDVNKQQCSWINNNCILENCRKAPKGIYTLQQCQEQFGIICTINEDRSGCINKLENCSQYNKFQCLTPNQTNKSEVACFWDQISGDCKEVLCHNANQLTKQLIECEQFNHNCQTKVCKLSLCDDYKYDLDITCSLALKNHKCTTDGLQCVVRGLCSDANKAGCTFSIDYQDCIWLEDETRCAVKTCSVASSSLKTHQQCQDYLDQCTNKIGGGCVTITTCQSISSPEACIQDQNNEICVWDKSNQKCIYLSCSSICGDGVVGNQELCDDGNILPYDGCYKCRFQCQYGCNSCIKLNCLECNQGFELSQNGQCLEICGDGLIVGQEECDDMNTIQNDGCYECRFQCHQDCLDCIFGICNKCAFGWEEYNKQCRSVCGNGLLVVPFEQCDDGNTDDDDGCNSVCQVEKDWECEQSQFTQISECKMISHPKIILENLSQKRESQQIIRLKFNQQVKLKQYLRFEDFIKVNVTNNVDFQLLIQPILEASLSLQFVEYKFQITLLEKVDYPQATIQFINSILVNSEKYELTQLMDTINLGTPLILSLEQYSRLNNTIAFNEIMIYVLIGSSSLSVLMGNLDLFFNMLTLLQQLSYVRYMSVPFPSHLDAYLKVFKVVSFQPLYDKLNIDSLFQRLNVGKVPFIKSKNAQKQDTEFNNAFFLVNAKSFYLTMFLSIFCYAIARIYIGLTQFFYQKLLKIKKLSQLRMLNKIFNLLQQFSLKSSNYFIYSGLIKVFISSQYQLMYSAYSQFPEYQFQFEVESLFETFNSFNALICMIIPHIFLFKSVVVLQKQYNSETVNRYSIFYENVKPDYWSRFFIPFTMIKVSIYMAIICFLYNSAVIQSISLIILCISVCCYLITVQPVTQKIELFRLLIKEITFLSIVSSFFPYCLNFDDEIINILGWVHIGLFTLIITSNVALDILKYILDFRQAYKKKQLKIKLSQQREYIINGLHQFINVDNSFQNIGNGSLSIGYEAQSNQQSQILSLR</sequence>
<feature type="transmembrane region" description="Helical" evidence="4">
    <location>
        <begin position="1798"/>
        <end position="1819"/>
    </location>
</feature>
<evidence type="ECO:0000313" key="6">
    <source>
        <dbReference type="EMBL" id="CAD8133826.1"/>
    </source>
</evidence>
<dbReference type="InterPro" id="IPR002895">
    <property type="entry name" value="Paramecium_SA"/>
</dbReference>
<organism evidence="6 7">
    <name type="scientific">Paramecium octaurelia</name>
    <dbReference type="NCBI Taxonomy" id="43137"/>
    <lineage>
        <taxon>Eukaryota</taxon>
        <taxon>Sar</taxon>
        <taxon>Alveolata</taxon>
        <taxon>Ciliophora</taxon>
        <taxon>Intramacronucleata</taxon>
        <taxon>Oligohymenophorea</taxon>
        <taxon>Peniculida</taxon>
        <taxon>Parameciidae</taxon>
        <taxon>Paramecium</taxon>
    </lineage>
</organism>
<dbReference type="Proteomes" id="UP000683925">
    <property type="component" value="Unassembled WGS sequence"/>
</dbReference>
<feature type="transmembrane region" description="Helical" evidence="4">
    <location>
        <begin position="1885"/>
        <end position="1908"/>
    </location>
</feature>
<keyword evidence="1 5" id="KW-0732">Signal</keyword>
<protein>
    <recommendedName>
        <fullName evidence="8">Transmembrane protein</fullName>
    </recommendedName>
</protein>